<gene>
    <name evidence="2" type="ORF">TEOVI_000083700</name>
</gene>
<proteinExistence type="predicted"/>
<evidence type="ECO:0000313" key="2">
    <source>
        <dbReference type="EMBL" id="SCU69271.1"/>
    </source>
</evidence>
<keyword evidence="1" id="KW-0472">Membrane</keyword>
<dbReference type="AlphaFoldDB" id="A0A1G4IBD3"/>
<sequence>MLAQQGYVGRVTHLPFDRPYLVPFTFGWGSHHSTHPVLRSEIFLFRNLWLPPTLPYILLPRVGLGILLVVFSVFWMAAVSQHRPFPVARHSAVLDPSIFSRVTVAPSFSWRGCAPQGTIWPPDGALFWHQRSMAKSVSELPLLTNCLTNGEWLSLFRFHGCLLPPALRVGRFIRLPFLK</sequence>
<dbReference type="EMBL" id="CZPT02001189">
    <property type="protein sequence ID" value="SCU69271.1"/>
    <property type="molecule type" value="Genomic_DNA"/>
</dbReference>
<accession>A0A1G4IBD3</accession>
<evidence type="ECO:0000256" key="1">
    <source>
        <dbReference type="SAM" id="Phobius"/>
    </source>
</evidence>
<keyword evidence="3" id="KW-1185">Reference proteome</keyword>
<reference evidence="2" key="1">
    <citation type="submission" date="2016-09" db="EMBL/GenBank/DDBJ databases">
        <authorList>
            <person name="Hebert L."/>
            <person name="Moumen B."/>
        </authorList>
    </citation>
    <scope>NUCLEOTIDE SEQUENCE [LARGE SCALE GENOMIC DNA]</scope>
    <source>
        <strain evidence="2">OVI</strain>
    </source>
</reference>
<dbReference type="GeneID" id="92374777"/>
<keyword evidence="1" id="KW-1133">Transmembrane helix</keyword>
<keyword evidence="1" id="KW-0812">Transmembrane</keyword>
<name>A0A1G4IBD3_TRYEQ</name>
<dbReference type="RefSeq" id="XP_067080267.1">
    <property type="nucleotide sequence ID" value="XM_067224166.1"/>
</dbReference>
<evidence type="ECO:0000313" key="3">
    <source>
        <dbReference type="Proteomes" id="UP000195570"/>
    </source>
</evidence>
<dbReference type="Proteomes" id="UP000195570">
    <property type="component" value="Unassembled WGS sequence"/>
</dbReference>
<organism evidence="2 3">
    <name type="scientific">Trypanosoma equiperdum</name>
    <dbReference type="NCBI Taxonomy" id="5694"/>
    <lineage>
        <taxon>Eukaryota</taxon>
        <taxon>Discoba</taxon>
        <taxon>Euglenozoa</taxon>
        <taxon>Kinetoplastea</taxon>
        <taxon>Metakinetoplastina</taxon>
        <taxon>Trypanosomatida</taxon>
        <taxon>Trypanosomatidae</taxon>
        <taxon>Trypanosoma</taxon>
    </lineage>
</organism>
<dbReference type="VEuPathDB" id="TriTrypDB:TEOVI_000083700"/>
<protein>
    <submittedName>
        <fullName evidence="2">Uncharacterized protein</fullName>
    </submittedName>
</protein>
<comment type="caution">
    <text evidence="2">The sequence shown here is derived from an EMBL/GenBank/DDBJ whole genome shotgun (WGS) entry which is preliminary data.</text>
</comment>
<feature type="transmembrane region" description="Helical" evidence="1">
    <location>
        <begin position="58"/>
        <end position="79"/>
    </location>
</feature>